<feature type="transmembrane region" description="Helical" evidence="9">
    <location>
        <begin position="127"/>
        <end position="149"/>
    </location>
</feature>
<keyword evidence="6 9" id="KW-0472">Membrane</keyword>
<keyword evidence="3 9" id="KW-0812">Transmembrane</keyword>
<feature type="transmembrane region" description="Helical" evidence="9">
    <location>
        <begin position="79"/>
        <end position="101"/>
    </location>
</feature>
<dbReference type="GO" id="GO:0030968">
    <property type="term" value="P:endoplasmic reticulum unfolded protein response"/>
    <property type="evidence" value="ECO:0007669"/>
    <property type="project" value="TreeGrafter"/>
</dbReference>
<proteinExistence type="evidence at transcript level"/>
<evidence type="ECO:0000256" key="1">
    <source>
        <dbReference type="ARBA" id="ARBA00004389"/>
    </source>
</evidence>
<evidence type="ECO:0000256" key="9">
    <source>
        <dbReference type="SAM" id="Phobius"/>
    </source>
</evidence>
<evidence type="ECO:0000313" key="10">
    <source>
        <dbReference type="EMBL" id="CAB3265986.1"/>
    </source>
</evidence>
<comment type="function">
    <text evidence="7">Interacts with target proteins during their translocation into the lumen of the endoplasmic reticulum. Protects unfolded target proteins against degradation during ER stress. May facilitate glycosylation of target proteins after termination of ER stress. May modulate the use of N-glycosylation sites on target proteins.</text>
</comment>
<dbReference type="PANTHER" id="PTHR15601:SF0">
    <property type="entry name" value="GEO09675P1"/>
    <property type="match status" value="1"/>
</dbReference>
<accession>A0A6F9DSN4</accession>
<sequence length="153" mass="17523">MVTKQRMRIASEKTRKNITQRGTVAKSLKPKEEGAPVGPWLLALFLFVVFGSAIFEVIQHVRIFRMITKPTNKSSPYVFLYKQTVVTLTIILIFVGVFFLLRIESLGLNLNSKYSYSSLLPTETIENGYICNYLVSAIVLHVQLSFLYWGKFH</sequence>
<dbReference type="PANTHER" id="PTHR15601">
    <property type="entry name" value="STRESS ASSOCIATED ENDOPLASMIC RETICULUM PROTEIN SERP1/RAMP4"/>
    <property type="match status" value="1"/>
</dbReference>
<dbReference type="EMBL" id="LR790124">
    <property type="protein sequence ID" value="CAB3265986.1"/>
    <property type="molecule type" value="mRNA"/>
</dbReference>
<evidence type="ECO:0000256" key="6">
    <source>
        <dbReference type="ARBA" id="ARBA00023136"/>
    </source>
</evidence>
<dbReference type="GO" id="GO:0005789">
    <property type="term" value="C:endoplasmic reticulum membrane"/>
    <property type="evidence" value="ECO:0007669"/>
    <property type="project" value="UniProtKB-SubCell"/>
</dbReference>
<organism evidence="10">
    <name type="scientific">Phallusia mammillata</name>
    <dbReference type="NCBI Taxonomy" id="59560"/>
    <lineage>
        <taxon>Eukaryota</taxon>
        <taxon>Metazoa</taxon>
        <taxon>Chordata</taxon>
        <taxon>Tunicata</taxon>
        <taxon>Ascidiacea</taxon>
        <taxon>Phlebobranchia</taxon>
        <taxon>Ascidiidae</taxon>
        <taxon>Phallusia</taxon>
    </lineage>
</organism>
<comment type="subcellular location">
    <subcellularLocation>
        <location evidence="1">Endoplasmic reticulum membrane</location>
        <topology evidence="1">Single-pass membrane protein</topology>
    </subcellularLocation>
</comment>
<dbReference type="AlphaFoldDB" id="A0A6F9DSN4"/>
<reference evidence="10" key="1">
    <citation type="submission" date="2020-04" db="EMBL/GenBank/DDBJ databases">
        <authorList>
            <person name="Neveu A P."/>
        </authorList>
    </citation>
    <scope>NUCLEOTIDE SEQUENCE</scope>
    <source>
        <tissue evidence="10">Whole embryo</tissue>
    </source>
</reference>
<keyword evidence="4" id="KW-0256">Endoplasmic reticulum</keyword>
<feature type="transmembrane region" description="Helical" evidence="9">
    <location>
        <begin position="37"/>
        <end position="58"/>
    </location>
</feature>
<protein>
    <submittedName>
        <fullName evidence="10">Stress-associated endoplasmic reticulum protein 2-like</fullName>
    </submittedName>
</protein>
<evidence type="ECO:0000256" key="3">
    <source>
        <dbReference type="ARBA" id="ARBA00022692"/>
    </source>
</evidence>
<evidence type="ECO:0000256" key="4">
    <source>
        <dbReference type="ARBA" id="ARBA00022824"/>
    </source>
</evidence>
<keyword evidence="5 9" id="KW-1133">Transmembrane helix</keyword>
<gene>
    <name evidence="10" type="primary">Serp2</name>
</gene>
<evidence type="ECO:0000256" key="7">
    <source>
        <dbReference type="ARBA" id="ARBA00037157"/>
    </source>
</evidence>
<dbReference type="InterPro" id="IPR010580">
    <property type="entry name" value="ER_stress-assoc"/>
</dbReference>
<name>A0A6F9DSN4_9ASCI</name>
<evidence type="ECO:0000256" key="8">
    <source>
        <dbReference type="ARBA" id="ARBA00038831"/>
    </source>
</evidence>
<comment type="subunit">
    <text evidence="8">Interacts with SEC61B, SEC61A1 and the SEC61 complex. Interacts with CANX.</text>
</comment>
<evidence type="ECO:0000256" key="5">
    <source>
        <dbReference type="ARBA" id="ARBA00022989"/>
    </source>
</evidence>
<comment type="similarity">
    <text evidence="2">Belongs to the RAMP4 family.</text>
</comment>
<dbReference type="Pfam" id="PF06624">
    <property type="entry name" value="RAMP4"/>
    <property type="match status" value="1"/>
</dbReference>
<evidence type="ECO:0000256" key="2">
    <source>
        <dbReference type="ARBA" id="ARBA00005500"/>
    </source>
</evidence>